<proteinExistence type="predicted"/>
<gene>
    <name evidence="1" type="ORF">NCTC8622_07875</name>
</gene>
<evidence type="ECO:0000313" key="2">
    <source>
        <dbReference type="Proteomes" id="UP000254079"/>
    </source>
</evidence>
<organism evidence="1 2">
    <name type="scientific">Escherichia coli</name>
    <dbReference type="NCBI Taxonomy" id="562"/>
    <lineage>
        <taxon>Bacteria</taxon>
        <taxon>Pseudomonadati</taxon>
        <taxon>Pseudomonadota</taxon>
        <taxon>Gammaproteobacteria</taxon>
        <taxon>Enterobacterales</taxon>
        <taxon>Enterobacteriaceae</taxon>
        <taxon>Escherichia</taxon>
    </lineage>
</organism>
<reference evidence="1 2" key="1">
    <citation type="submission" date="2018-06" db="EMBL/GenBank/DDBJ databases">
        <authorList>
            <consortium name="Pathogen Informatics"/>
            <person name="Doyle S."/>
        </authorList>
    </citation>
    <scope>NUCLEOTIDE SEQUENCE [LARGE SCALE GENOMIC DNA]</scope>
    <source>
        <strain evidence="1 2">NCTC8622</strain>
    </source>
</reference>
<evidence type="ECO:0000313" key="1">
    <source>
        <dbReference type="EMBL" id="STL40355.1"/>
    </source>
</evidence>
<name>A0A377AXU7_ECOLX</name>
<dbReference type="AlphaFoldDB" id="A0A377AXU7"/>
<protein>
    <submittedName>
        <fullName evidence="1">Uncharacterized protein</fullName>
    </submittedName>
</protein>
<sequence>MGIIKAYQDGNADRYREYLIEHATEFGIRPEKVNQ</sequence>
<dbReference type="EMBL" id="UGCP01000006">
    <property type="protein sequence ID" value="STL40355.1"/>
    <property type="molecule type" value="Genomic_DNA"/>
</dbReference>
<accession>A0A377AXU7</accession>
<dbReference type="Proteomes" id="UP000254079">
    <property type="component" value="Unassembled WGS sequence"/>
</dbReference>